<dbReference type="EMBL" id="CP036298">
    <property type="protein sequence ID" value="QDV23154.1"/>
    <property type="molecule type" value="Genomic_DNA"/>
</dbReference>
<accession>A0A518G3J0</accession>
<gene>
    <name evidence="1" type="ORF">Q31a_14500</name>
</gene>
<sequence>MRLANLQSQSASGEGYIDMGKWEVHVMFSELLSNFLFWLRIVPNVWLATDLQRNPSVTASTR</sequence>
<dbReference type="AlphaFoldDB" id="A0A518G3J0"/>
<dbReference type="Proteomes" id="UP000318017">
    <property type="component" value="Chromosome"/>
</dbReference>
<keyword evidence="2" id="KW-1185">Reference proteome</keyword>
<dbReference type="KEGG" id="ahel:Q31a_14500"/>
<evidence type="ECO:0000313" key="1">
    <source>
        <dbReference type="EMBL" id="QDV23154.1"/>
    </source>
</evidence>
<proteinExistence type="predicted"/>
<reference evidence="1 2" key="1">
    <citation type="submission" date="2019-02" db="EMBL/GenBank/DDBJ databases">
        <title>Deep-cultivation of Planctomycetes and their phenomic and genomic characterization uncovers novel biology.</title>
        <authorList>
            <person name="Wiegand S."/>
            <person name="Jogler M."/>
            <person name="Boedeker C."/>
            <person name="Pinto D."/>
            <person name="Vollmers J."/>
            <person name="Rivas-Marin E."/>
            <person name="Kohn T."/>
            <person name="Peeters S.H."/>
            <person name="Heuer A."/>
            <person name="Rast P."/>
            <person name="Oberbeckmann S."/>
            <person name="Bunk B."/>
            <person name="Jeske O."/>
            <person name="Meyerdierks A."/>
            <person name="Storesund J.E."/>
            <person name="Kallscheuer N."/>
            <person name="Luecker S."/>
            <person name="Lage O.M."/>
            <person name="Pohl T."/>
            <person name="Merkel B.J."/>
            <person name="Hornburger P."/>
            <person name="Mueller R.-W."/>
            <person name="Bruemmer F."/>
            <person name="Labrenz M."/>
            <person name="Spormann A.M."/>
            <person name="Op den Camp H."/>
            <person name="Overmann J."/>
            <person name="Amann R."/>
            <person name="Jetten M.S.M."/>
            <person name="Mascher T."/>
            <person name="Medema M.H."/>
            <person name="Devos D.P."/>
            <person name="Kaster A.-K."/>
            <person name="Ovreas L."/>
            <person name="Rohde M."/>
            <person name="Galperin M.Y."/>
            <person name="Jogler C."/>
        </authorList>
    </citation>
    <scope>NUCLEOTIDE SEQUENCE [LARGE SCALE GENOMIC DNA]</scope>
    <source>
        <strain evidence="1 2">Q31a</strain>
    </source>
</reference>
<evidence type="ECO:0000313" key="2">
    <source>
        <dbReference type="Proteomes" id="UP000318017"/>
    </source>
</evidence>
<organism evidence="1 2">
    <name type="scientific">Aureliella helgolandensis</name>
    <dbReference type="NCBI Taxonomy" id="2527968"/>
    <lineage>
        <taxon>Bacteria</taxon>
        <taxon>Pseudomonadati</taxon>
        <taxon>Planctomycetota</taxon>
        <taxon>Planctomycetia</taxon>
        <taxon>Pirellulales</taxon>
        <taxon>Pirellulaceae</taxon>
        <taxon>Aureliella</taxon>
    </lineage>
</organism>
<protein>
    <submittedName>
        <fullName evidence="1">Uncharacterized protein</fullName>
    </submittedName>
</protein>
<name>A0A518G3J0_9BACT</name>